<keyword evidence="6 10" id="KW-0560">Oxidoreductase</keyword>
<keyword evidence="12" id="KW-1185">Reference proteome</keyword>
<dbReference type="PROSITE" id="PS00086">
    <property type="entry name" value="CYTOCHROME_P450"/>
    <property type="match status" value="1"/>
</dbReference>
<proteinExistence type="inferred from homology"/>
<sequence length="535" mass="60900">MPMQFWEEVDLRMKADPPPHLPMDRLILAGVVSAFLALYLRSRRQRRIPYPPGPRKLPLLGNLLNMPTRLEWETYARWGKEFNSDVIHLQAAGRDLVVLNSMESAVELFDKKSSIYSSRPQFTMVNELMGWNWILPMMAYGERWKERRRLFQKHFSSRNAHVYQATQVEFVRKTIPRLLDHPDEFLPMIRHMAGGISISLAYGLDVKGQEDPFVDLSERAVQSAVDAAIPGAFLVDLIPWLKYVPEWVPGARFQKTARLLRQLQEEFRNAPYNEAVKNLSSDRHNVKPSFVSGTLGDLEEKGEVERQKDVIKDTAGAVFAAGTDTTVATLQVFFVAMLYYPDVQRKAQEELDRLLGGRRLPEFKDEESLPYVSAVVKELLRWQPVGPLGIPHYTSEDDVYKGYFIPKGSIVVSNIWAMLQDEHHYPDPSKFKPERFLGENGQLDPKVRDPGDIAFGFGRRTCPGSHIATSILWLTVATILSTFNISEALDEHGLPISPSVEYHSGLVYHPLPFRCTIRARSPAAEQLLRFAADAS</sequence>
<keyword evidence="5 9" id="KW-0479">Metal-binding</keyword>
<dbReference type="OrthoDB" id="2789670at2759"/>
<dbReference type="InterPro" id="IPR050364">
    <property type="entry name" value="Cytochrome_P450_fung"/>
</dbReference>
<evidence type="ECO:0000256" key="5">
    <source>
        <dbReference type="ARBA" id="ARBA00022723"/>
    </source>
</evidence>
<dbReference type="Gene3D" id="1.10.630.10">
    <property type="entry name" value="Cytochrome P450"/>
    <property type="match status" value="1"/>
</dbReference>
<organism evidence="11 12">
    <name type="scientific">Gymnopilus dilepis</name>
    <dbReference type="NCBI Taxonomy" id="231916"/>
    <lineage>
        <taxon>Eukaryota</taxon>
        <taxon>Fungi</taxon>
        <taxon>Dikarya</taxon>
        <taxon>Basidiomycota</taxon>
        <taxon>Agaricomycotina</taxon>
        <taxon>Agaricomycetes</taxon>
        <taxon>Agaricomycetidae</taxon>
        <taxon>Agaricales</taxon>
        <taxon>Agaricineae</taxon>
        <taxon>Hymenogastraceae</taxon>
        <taxon>Gymnopilus</taxon>
    </lineage>
</organism>
<evidence type="ECO:0000256" key="8">
    <source>
        <dbReference type="ARBA" id="ARBA00023033"/>
    </source>
</evidence>
<dbReference type="InterPro" id="IPR001128">
    <property type="entry name" value="Cyt_P450"/>
</dbReference>
<keyword evidence="8 10" id="KW-0503">Monooxygenase</keyword>
<dbReference type="InParanoid" id="A0A409W2A7"/>
<feature type="binding site" description="axial binding residue" evidence="9">
    <location>
        <position position="462"/>
    </location>
    <ligand>
        <name>heme</name>
        <dbReference type="ChEBI" id="CHEBI:30413"/>
    </ligand>
    <ligandPart>
        <name>Fe</name>
        <dbReference type="ChEBI" id="CHEBI:18248"/>
    </ligandPart>
</feature>
<name>A0A409W2A7_9AGAR</name>
<dbReference type="CDD" id="cd11065">
    <property type="entry name" value="CYP64-like"/>
    <property type="match status" value="1"/>
</dbReference>
<evidence type="ECO:0000256" key="7">
    <source>
        <dbReference type="ARBA" id="ARBA00023004"/>
    </source>
</evidence>
<evidence type="ECO:0000313" key="12">
    <source>
        <dbReference type="Proteomes" id="UP000284706"/>
    </source>
</evidence>
<evidence type="ECO:0000313" key="11">
    <source>
        <dbReference type="EMBL" id="PPQ72635.1"/>
    </source>
</evidence>
<evidence type="ECO:0000256" key="4">
    <source>
        <dbReference type="ARBA" id="ARBA00022617"/>
    </source>
</evidence>
<accession>A0A409W2A7</accession>
<dbReference type="SUPFAM" id="SSF48264">
    <property type="entry name" value="Cytochrome P450"/>
    <property type="match status" value="1"/>
</dbReference>
<dbReference type="GO" id="GO:0020037">
    <property type="term" value="F:heme binding"/>
    <property type="evidence" value="ECO:0007669"/>
    <property type="project" value="InterPro"/>
</dbReference>
<dbReference type="InterPro" id="IPR002401">
    <property type="entry name" value="Cyt_P450_E_grp-I"/>
</dbReference>
<dbReference type="EMBL" id="NHYE01005447">
    <property type="protein sequence ID" value="PPQ72635.1"/>
    <property type="molecule type" value="Genomic_DNA"/>
</dbReference>
<dbReference type="GO" id="GO:0016705">
    <property type="term" value="F:oxidoreductase activity, acting on paired donors, with incorporation or reduction of molecular oxygen"/>
    <property type="evidence" value="ECO:0007669"/>
    <property type="project" value="InterPro"/>
</dbReference>
<dbReference type="GO" id="GO:0004497">
    <property type="term" value="F:monooxygenase activity"/>
    <property type="evidence" value="ECO:0007669"/>
    <property type="project" value="UniProtKB-KW"/>
</dbReference>
<dbReference type="AlphaFoldDB" id="A0A409W2A7"/>
<dbReference type="Proteomes" id="UP000284706">
    <property type="component" value="Unassembled WGS sequence"/>
</dbReference>
<evidence type="ECO:0000256" key="2">
    <source>
        <dbReference type="ARBA" id="ARBA00005179"/>
    </source>
</evidence>
<comment type="pathway">
    <text evidence="2">Secondary metabolite biosynthesis.</text>
</comment>
<dbReference type="PRINTS" id="PR00385">
    <property type="entry name" value="P450"/>
</dbReference>
<evidence type="ECO:0000256" key="9">
    <source>
        <dbReference type="PIRSR" id="PIRSR602401-1"/>
    </source>
</evidence>
<dbReference type="InterPro" id="IPR017972">
    <property type="entry name" value="Cyt_P450_CS"/>
</dbReference>
<comment type="cofactor">
    <cofactor evidence="1 9">
        <name>heme</name>
        <dbReference type="ChEBI" id="CHEBI:30413"/>
    </cofactor>
</comment>
<comment type="caution">
    <text evidence="11">The sequence shown here is derived from an EMBL/GenBank/DDBJ whole genome shotgun (WGS) entry which is preliminary data.</text>
</comment>
<protein>
    <recommendedName>
        <fullName evidence="13">Cytochrome P450</fullName>
    </recommendedName>
</protein>
<dbReference type="PANTHER" id="PTHR46300">
    <property type="entry name" value="P450, PUTATIVE (EUROFUNG)-RELATED-RELATED"/>
    <property type="match status" value="1"/>
</dbReference>
<gene>
    <name evidence="11" type="ORF">CVT26_004342</name>
</gene>
<evidence type="ECO:0000256" key="3">
    <source>
        <dbReference type="ARBA" id="ARBA00010617"/>
    </source>
</evidence>
<reference evidence="11 12" key="1">
    <citation type="journal article" date="2018" name="Evol. Lett.">
        <title>Horizontal gene cluster transfer increased hallucinogenic mushroom diversity.</title>
        <authorList>
            <person name="Reynolds H.T."/>
            <person name="Vijayakumar V."/>
            <person name="Gluck-Thaler E."/>
            <person name="Korotkin H.B."/>
            <person name="Matheny P.B."/>
            <person name="Slot J.C."/>
        </authorList>
    </citation>
    <scope>NUCLEOTIDE SEQUENCE [LARGE SCALE GENOMIC DNA]</scope>
    <source>
        <strain evidence="11 12">SRW20</strain>
    </source>
</reference>
<keyword evidence="4 9" id="KW-0349">Heme</keyword>
<dbReference type="Pfam" id="PF00067">
    <property type="entry name" value="p450"/>
    <property type="match status" value="1"/>
</dbReference>
<evidence type="ECO:0008006" key="13">
    <source>
        <dbReference type="Google" id="ProtNLM"/>
    </source>
</evidence>
<dbReference type="PRINTS" id="PR00463">
    <property type="entry name" value="EP450I"/>
</dbReference>
<dbReference type="PANTHER" id="PTHR46300:SF7">
    <property type="entry name" value="P450, PUTATIVE (EUROFUNG)-RELATED"/>
    <property type="match status" value="1"/>
</dbReference>
<dbReference type="InterPro" id="IPR036396">
    <property type="entry name" value="Cyt_P450_sf"/>
</dbReference>
<comment type="similarity">
    <text evidence="3 10">Belongs to the cytochrome P450 family.</text>
</comment>
<evidence type="ECO:0000256" key="6">
    <source>
        <dbReference type="ARBA" id="ARBA00023002"/>
    </source>
</evidence>
<evidence type="ECO:0000256" key="10">
    <source>
        <dbReference type="RuleBase" id="RU000461"/>
    </source>
</evidence>
<dbReference type="GO" id="GO:0005506">
    <property type="term" value="F:iron ion binding"/>
    <property type="evidence" value="ECO:0007669"/>
    <property type="project" value="InterPro"/>
</dbReference>
<evidence type="ECO:0000256" key="1">
    <source>
        <dbReference type="ARBA" id="ARBA00001971"/>
    </source>
</evidence>
<keyword evidence="7 9" id="KW-0408">Iron</keyword>
<dbReference type="STRING" id="231916.A0A409W2A7"/>